<keyword evidence="6 8" id="KW-1133">Transmembrane helix</keyword>
<dbReference type="InterPro" id="IPR038770">
    <property type="entry name" value="Na+/solute_symporter_sf"/>
</dbReference>
<feature type="transmembrane region" description="Helical" evidence="8">
    <location>
        <begin position="280"/>
        <end position="304"/>
    </location>
</feature>
<gene>
    <name evidence="9" type="ORF">H9Q16_16680</name>
</gene>
<evidence type="ECO:0000256" key="8">
    <source>
        <dbReference type="SAM" id="Phobius"/>
    </source>
</evidence>
<feature type="transmembrane region" description="Helical" evidence="8">
    <location>
        <begin position="225"/>
        <end position="246"/>
    </location>
</feature>
<keyword evidence="3" id="KW-0813">Transport</keyword>
<sequence>MSLVLAVLPLLLIIATGYVLARSGALPAADWKGIETLSFRVLIPAVLILAIIRTDLSWATFGTFMITLMLTWALVSLLALMLRLFPHARLENPAFTTLFQTGLRWNAFVALAAAEQFTGDAGLSVLAVAIALLIPTINISCIVVLSAFGPGQVSLGGVSMMVLKNPLVQACLVGLGLYFSDLALPDPILQALDMIGRGALAVGLLAVGAGISLRRLARWDWQVGVALLLRPILGPAIFAGFAFFFGLSPLQAFTGVLVFAAPAATNGYIVAKQMGGNAELYADVLTWQTLLSLAVMPLWAWVFLSPA</sequence>
<dbReference type="PANTHER" id="PTHR36838">
    <property type="entry name" value="AUXIN EFFLUX CARRIER FAMILY PROTEIN"/>
    <property type="match status" value="1"/>
</dbReference>
<keyword evidence="7 8" id="KW-0472">Membrane</keyword>
<dbReference type="Gene3D" id="1.20.1530.20">
    <property type="match status" value="1"/>
</dbReference>
<evidence type="ECO:0000256" key="7">
    <source>
        <dbReference type="ARBA" id="ARBA00023136"/>
    </source>
</evidence>
<feature type="transmembrane region" description="Helical" evidence="8">
    <location>
        <begin position="252"/>
        <end position="271"/>
    </location>
</feature>
<evidence type="ECO:0000256" key="3">
    <source>
        <dbReference type="ARBA" id="ARBA00022448"/>
    </source>
</evidence>
<dbReference type="GO" id="GO:0005886">
    <property type="term" value="C:plasma membrane"/>
    <property type="evidence" value="ECO:0007669"/>
    <property type="project" value="UniProtKB-SubCell"/>
</dbReference>
<keyword evidence="5 8" id="KW-0812">Transmembrane</keyword>
<protein>
    <submittedName>
        <fullName evidence="9">AEC family transporter</fullName>
    </submittedName>
</protein>
<dbReference type="Proteomes" id="UP000635142">
    <property type="component" value="Unassembled WGS sequence"/>
</dbReference>
<dbReference type="Pfam" id="PF03547">
    <property type="entry name" value="Mem_trans"/>
    <property type="match status" value="1"/>
</dbReference>
<comment type="similarity">
    <text evidence="2">Belongs to the auxin efflux carrier (TC 2.A.69) family.</text>
</comment>
<evidence type="ECO:0000256" key="5">
    <source>
        <dbReference type="ARBA" id="ARBA00022692"/>
    </source>
</evidence>
<reference evidence="9" key="1">
    <citation type="submission" date="2020-08" db="EMBL/GenBank/DDBJ databases">
        <title>Sulfitobacter aestuariivivens sp. nov., isolated from a tidal flat.</title>
        <authorList>
            <person name="Park S."/>
            <person name="Yoon J.-H."/>
        </authorList>
    </citation>
    <scope>NUCLEOTIDE SEQUENCE</scope>
    <source>
        <strain evidence="9">TSTF-M16</strain>
    </source>
</reference>
<evidence type="ECO:0000256" key="6">
    <source>
        <dbReference type="ARBA" id="ARBA00022989"/>
    </source>
</evidence>
<comment type="subcellular location">
    <subcellularLocation>
        <location evidence="1">Cell membrane</location>
        <topology evidence="1">Multi-pass membrane protein</topology>
    </subcellularLocation>
</comment>
<dbReference type="EMBL" id="JACTAG010000002">
    <property type="protein sequence ID" value="MBD3665571.1"/>
    <property type="molecule type" value="Genomic_DNA"/>
</dbReference>
<feature type="transmembrane region" description="Helical" evidence="8">
    <location>
        <begin position="63"/>
        <end position="85"/>
    </location>
</feature>
<proteinExistence type="inferred from homology"/>
<evidence type="ECO:0000313" key="9">
    <source>
        <dbReference type="EMBL" id="MBD3665571.1"/>
    </source>
</evidence>
<dbReference type="RefSeq" id="WP_191076539.1">
    <property type="nucleotide sequence ID" value="NZ_JACTAG010000002.1"/>
</dbReference>
<organism evidence="9 10">
    <name type="scientific">Sulfitobacter aestuariivivens</name>
    <dbReference type="NCBI Taxonomy" id="2766981"/>
    <lineage>
        <taxon>Bacteria</taxon>
        <taxon>Pseudomonadati</taxon>
        <taxon>Pseudomonadota</taxon>
        <taxon>Alphaproteobacteria</taxon>
        <taxon>Rhodobacterales</taxon>
        <taxon>Roseobacteraceae</taxon>
        <taxon>Sulfitobacter</taxon>
    </lineage>
</organism>
<dbReference type="PANTHER" id="PTHR36838:SF4">
    <property type="entry name" value="AUXIN EFFLUX CARRIER FAMILY PROTEIN"/>
    <property type="match status" value="1"/>
</dbReference>
<evidence type="ECO:0000256" key="2">
    <source>
        <dbReference type="ARBA" id="ARBA00010145"/>
    </source>
</evidence>
<dbReference type="AlphaFoldDB" id="A0A927D713"/>
<feature type="transmembrane region" description="Helical" evidence="8">
    <location>
        <begin position="37"/>
        <end position="56"/>
    </location>
</feature>
<keyword evidence="4" id="KW-1003">Cell membrane</keyword>
<keyword evidence="10" id="KW-1185">Reference proteome</keyword>
<accession>A0A927D713</accession>
<evidence type="ECO:0000313" key="10">
    <source>
        <dbReference type="Proteomes" id="UP000635142"/>
    </source>
</evidence>
<feature type="transmembrane region" description="Helical" evidence="8">
    <location>
        <begin position="161"/>
        <end position="179"/>
    </location>
</feature>
<evidence type="ECO:0000256" key="4">
    <source>
        <dbReference type="ARBA" id="ARBA00022475"/>
    </source>
</evidence>
<evidence type="ECO:0000256" key="1">
    <source>
        <dbReference type="ARBA" id="ARBA00004651"/>
    </source>
</evidence>
<feature type="transmembrane region" description="Helical" evidence="8">
    <location>
        <begin position="194"/>
        <end position="213"/>
    </location>
</feature>
<name>A0A927D713_9RHOB</name>
<feature type="transmembrane region" description="Helical" evidence="8">
    <location>
        <begin position="125"/>
        <end position="149"/>
    </location>
</feature>
<dbReference type="GO" id="GO:0055085">
    <property type="term" value="P:transmembrane transport"/>
    <property type="evidence" value="ECO:0007669"/>
    <property type="project" value="InterPro"/>
</dbReference>
<comment type="caution">
    <text evidence="9">The sequence shown here is derived from an EMBL/GenBank/DDBJ whole genome shotgun (WGS) entry which is preliminary data.</text>
</comment>
<dbReference type="InterPro" id="IPR004776">
    <property type="entry name" value="Mem_transp_PIN-like"/>
</dbReference>